<dbReference type="Proteomes" id="UP001153076">
    <property type="component" value="Unassembled WGS sequence"/>
</dbReference>
<gene>
    <name evidence="1" type="ORF">Cgig2_032918</name>
</gene>
<organism evidence="1 2">
    <name type="scientific">Carnegiea gigantea</name>
    <dbReference type="NCBI Taxonomy" id="171969"/>
    <lineage>
        <taxon>Eukaryota</taxon>
        <taxon>Viridiplantae</taxon>
        <taxon>Streptophyta</taxon>
        <taxon>Embryophyta</taxon>
        <taxon>Tracheophyta</taxon>
        <taxon>Spermatophyta</taxon>
        <taxon>Magnoliopsida</taxon>
        <taxon>eudicotyledons</taxon>
        <taxon>Gunneridae</taxon>
        <taxon>Pentapetalae</taxon>
        <taxon>Caryophyllales</taxon>
        <taxon>Cactineae</taxon>
        <taxon>Cactaceae</taxon>
        <taxon>Cactoideae</taxon>
        <taxon>Echinocereeae</taxon>
        <taxon>Carnegiea</taxon>
    </lineage>
</organism>
<comment type="caution">
    <text evidence="1">The sequence shown here is derived from an EMBL/GenBank/DDBJ whole genome shotgun (WGS) entry which is preliminary data.</text>
</comment>
<protein>
    <submittedName>
        <fullName evidence="1">Uncharacterized protein</fullName>
    </submittedName>
</protein>
<accession>A0A9Q1QBC3</accession>
<keyword evidence="2" id="KW-1185">Reference proteome</keyword>
<evidence type="ECO:0000313" key="1">
    <source>
        <dbReference type="EMBL" id="KAJ8434640.1"/>
    </source>
</evidence>
<dbReference type="EMBL" id="JAKOGI010000462">
    <property type="protein sequence ID" value="KAJ8434640.1"/>
    <property type="molecule type" value="Genomic_DNA"/>
</dbReference>
<dbReference type="AlphaFoldDB" id="A0A9Q1QBC3"/>
<evidence type="ECO:0000313" key="2">
    <source>
        <dbReference type="Proteomes" id="UP001153076"/>
    </source>
</evidence>
<reference evidence="1" key="1">
    <citation type="submission" date="2022-04" db="EMBL/GenBank/DDBJ databases">
        <title>Carnegiea gigantea Genome sequencing and assembly v2.</title>
        <authorList>
            <person name="Copetti D."/>
            <person name="Sanderson M.J."/>
            <person name="Burquez A."/>
            <person name="Wojciechowski M.F."/>
        </authorList>
    </citation>
    <scope>NUCLEOTIDE SEQUENCE</scope>
    <source>
        <strain evidence="1">SGP5-SGP5p</strain>
        <tissue evidence="1">Aerial part</tissue>
    </source>
</reference>
<sequence>MAFPRSVGTRAISEFVIRRFLWDRRGKAFPPSPFPKDFRSLCSDFDLAMAEQAAATMSSQNCRRRSSTWPLLSCARERLSRGSGCSVIESMRLGSARIVVRTKSQGPVIKGRPRVGERQPMMRPLKGDPYLAFEECLAPISPLSEDFNVLCPCFSLAAVEAAAVESELPEIVLAMFYAMLLNNMLELGAIHKYTTEKKRSLLVGLRWSTFEVWMRIMDEVIRGVQLHRQPDEVEVKGVCDG</sequence>
<proteinExistence type="predicted"/>
<name>A0A9Q1QBC3_9CARY</name>